<reference evidence="3" key="2">
    <citation type="submission" date="2015-01" db="EMBL/GenBank/DDBJ databases">
        <title>Evolutionary Origins and Diversification of the Mycorrhizal Mutualists.</title>
        <authorList>
            <consortium name="DOE Joint Genome Institute"/>
            <consortium name="Mycorrhizal Genomics Consortium"/>
            <person name="Kohler A."/>
            <person name="Kuo A."/>
            <person name="Nagy L.G."/>
            <person name="Floudas D."/>
            <person name="Copeland A."/>
            <person name="Barry K.W."/>
            <person name="Cichocki N."/>
            <person name="Veneault-Fourrey C."/>
            <person name="LaButti K."/>
            <person name="Lindquist E.A."/>
            <person name="Lipzen A."/>
            <person name="Lundell T."/>
            <person name="Morin E."/>
            <person name="Murat C."/>
            <person name="Riley R."/>
            <person name="Ohm R."/>
            <person name="Sun H."/>
            <person name="Tunlid A."/>
            <person name="Henrissat B."/>
            <person name="Grigoriev I.V."/>
            <person name="Hibbett D.S."/>
            <person name="Martin F."/>
        </authorList>
    </citation>
    <scope>NUCLEOTIDE SEQUENCE [LARGE SCALE GENOMIC DNA]</scope>
    <source>
        <strain evidence="3">Foug A</strain>
    </source>
</reference>
<dbReference type="EMBL" id="KN822027">
    <property type="protein sequence ID" value="KIM64576.1"/>
    <property type="molecule type" value="Genomic_DNA"/>
</dbReference>
<name>A0A0C3E9E3_9AGAM</name>
<feature type="non-terminal residue" evidence="2">
    <location>
        <position position="1"/>
    </location>
</feature>
<sequence>LMFLPPYSPDYNPIEFAFSSIKAFLRRHQDMSITAIIQACQKIIPEKAEGYF</sequence>
<dbReference type="OrthoDB" id="2266637at2759"/>
<reference evidence="2 3" key="1">
    <citation type="submission" date="2014-04" db="EMBL/GenBank/DDBJ databases">
        <authorList>
            <consortium name="DOE Joint Genome Institute"/>
            <person name="Kuo A."/>
            <person name="Kohler A."/>
            <person name="Nagy L.G."/>
            <person name="Floudas D."/>
            <person name="Copeland A."/>
            <person name="Barry K.W."/>
            <person name="Cichocki N."/>
            <person name="Veneault-Fourrey C."/>
            <person name="LaButti K."/>
            <person name="Lindquist E.A."/>
            <person name="Lipzen A."/>
            <person name="Lundell T."/>
            <person name="Morin E."/>
            <person name="Murat C."/>
            <person name="Sun H."/>
            <person name="Tunlid A."/>
            <person name="Henrissat B."/>
            <person name="Grigoriev I.V."/>
            <person name="Hibbett D.S."/>
            <person name="Martin F."/>
            <person name="Nordberg H.P."/>
            <person name="Cantor M.N."/>
            <person name="Hua S.X."/>
        </authorList>
    </citation>
    <scope>NUCLEOTIDE SEQUENCE [LARGE SCALE GENOMIC DNA]</scope>
    <source>
        <strain evidence="2 3">Foug A</strain>
    </source>
</reference>
<dbReference type="InParanoid" id="A0A0C3E9E3"/>
<feature type="non-terminal residue" evidence="2">
    <location>
        <position position="52"/>
    </location>
</feature>
<dbReference type="GO" id="GO:0003676">
    <property type="term" value="F:nucleic acid binding"/>
    <property type="evidence" value="ECO:0007669"/>
    <property type="project" value="InterPro"/>
</dbReference>
<dbReference type="STRING" id="1036808.A0A0C3E9E3"/>
<keyword evidence="3" id="KW-1185">Reference proteome</keyword>
<dbReference type="Pfam" id="PF13358">
    <property type="entry name" value="DDE_3"/>
    <property type="match status" value="1"/>
</dbReference>
<dbReference type="InterPro" id="IPR036397">
    <property type="entry name" value="RNaseH_sf"/>
</dbReference>
<accession>A0A0C3E9E3</accession>
<protein>
    <recommendedName>
        <fullName evidence="1">Tc1-like transposase DDE domain-containing protein</fullName>
    </recommendedName>
</protein>
<evidence type="ECO:0000313" key="3">
    <source>
        <dbReference type="Proteomes" id="UP000053989"/>
    </source>
</evidence>
<feature type="domain" description="Tc1-like transposase DDE" evidence="1">
    <location>
        <begin position="1"/>
        <end position="29"/>
    </location>
</feature>
<dbReference type="HOGENOM" id="CLU_056788_12_1_1"/>
<proteinExistence type="predicted"/>
<evidence type="ECO:0000313" key="2">
    <source>
        <dbReference type="EMBL" id="KIM64576.1"/>
    </source>
</evidence>
<dbReference type="Proteomes" id="UP000053989">
    <property type="component" value="Unassembled WGS sequence"/>
</dbReference>
<dbReference type="AlphaFoldDB" id="A0A0C3E9E3"/>
<dbReference type="InterPro" id="IPR038717">
    <property type="entry name" value="Tc1-like_DDE_dom"/>
</dbReference>
<evidence type="ECO:0000259" key="1">
    <source>
        <dbReference type="Pfam" id="PF13358"/>
    </source>
</evidence>
<gene>
    <name evidence="2" type="ORF">SCLCIDRAFT_69967</name>
</gene>
<organism evidence="2 3">
    <name type="scientific">Scleroderma citrinum Foug A</name>
    <dbReference type="NCBI Taxonomy" id="1036808"/>
    <lineage>
        <taxon>Eukaryota</taxon>
        <taxon>Fungi</taxon>
        <taxon>Dikarya</taxon>
        <taxon>Basidiomycota</taxon>
        <taxon>Agaricomycotina</taxon>
        <taxon>Agaricomycetes</taxon>
        <taxon>Agaricomycetidae</taxon>
        <taxon>Boletales</taxon>
        <taxon>Sclerodermatineae</taxon>
        <taxon>Sclerodermataceae</taxon>
        <taxon>Scleroderma</taxon>
    </lineage>
</organism>
<dbReference type="Gene3D" id="3.30.420.10">
    <property type="entry name" value="Ribonuclease H-like superfamily/Ribonuclease H"/>
    <property type="match status" value="1"/>
</dbReference>